<dbReference type="InterPro" id="IPR001568">
    <property type="entry name" value="RNase_T2-like"/>
</dbReference>
<dbReference type="GO" id="GO:0005576">
    <property type="term" value="C:extracellular region"/>
    <property type="evidence" value="ECO:0007669"/>
    <property type="project" value="TreeGrafter"/>
</dbReference>
<dbReference type="InterPro" id="IPR036430">
    <property type="entry name" value="RNase_T2-like_sf"/>
</dbReference>
<name>A0A9D4WG52_PEA</name>
<dbReference type="Proteomes" id="UP001058974">
    <property type="component" value="Chromosome 6"/>
</dbReference>
<dbReference type="GO" id="GO:0003723">
    <property type="term" value="F:RNA binding"/>
    <property type="evidence" value="ECO:0007669"/>
    <property type="project" value="InterPro"/>
</dbReference>
<keyword evidence="3" id="KW-0456">Lyase</keyword>
<evidence type="ECO:0000313" key="5">
    <source>
        <dbReference type="EMBL" id="KAI5402164.1"/>
    </source>
</evidence>
<dbReference type="PANTHER" id="PTHR11240:SF59">
    <property type="entry name" value="RIBONUCLEASE T2 FAMILY PROTEIN"/>
    <property type="match status" value="1"/>
</dbReference>
<dbReference type="GO" id="GO:0033897">
    <property type="term" value="F:ribonuclease T2 activity"/>
    <property type="evidence" value="ECO:0007669"/>
    <property type="project" value="InterPro"/>
</dbReference>
<dbReference type="InterPro" id="IPR033130">
    <property type="entry name" value="RNase_T2_His_AS_2"/>
</dbReference>
<dbReference type="OrthoDB" id="1898737at2759"/>
<dbReference type="Gene3D" id="3.90.730.10">
    <property type="entry name" value="Ribonuclease T2-like"/>
    <property type="match status" value="1"/>
</dbReference>
<keyword evidence="2" id="KW-0378">Hydrolase</keyword>
<proteinExistence type="inferred from homology"/>
<dbReference type="SUPFAM" id="SSF55895">
    <property type="entry name" value="Ribonuclease Rh-like"/>
    <property type="match status" value="1"/>
</dbReference>
<dbReference type="PROSITE" id="PS00531">
    <property type="entry name" value="RNASE_T2_2"/>
    <property type="match status" value="1"/>
</dbReference>
<keyword evidence="6" id="KW-1185">Reference proteome</keyword>
<dbReference type="GO" id="GO:0006401">
    <property type="term" value="P:RNA catabolic process"/>
    <property type="evidence" value="ECO:0007669"/>
    <property type="project" value="TreeGrafter"/>
</dbReference>
<dbReference type="InterPro" id="IPR018188">
    <property type="entry name" value="RNase_T2_His_AS_1"/>
</dbReference>
<dbReference type="EMBL" id="JAMSHJ010000006">
    <property type="protein sequence ID" value="KAI5402164.1"/>
    <property type="molecule type" value="Genomic_DNA"/>
</dbReference>
<comment type="similarity">
    <text evidence="1 4">Belongs to the RNase T2 family.</text>
</comment>
<accession>A0A9D4WG52</accession>
<dbReference type="PANTHER" id="PTHR11240">
    <property type="entry name" value="RIBONUCLEASE T2"/>
    <property type="match status" value="1"/>
</dbReference>
<evidence type="ECO:0000256" key="2">
    <source>
        <dbReference type="ARBA" id="ARBA00022722"/>
    </source>
</evidence>
<evidence type="ECO:0000313" key="6">
    <source>
        <dbReference type="Proteomes" id="UP001058974"/>
    </source>
</evidence>
<evidence type="ECO:0000256" key="4">
    <source>
        <dbReference type="RuleBase" id="RU004328"/>
    </source>
</evidence>
<reference evidence="5 6" key="1">
    <citation type="journal article" date="2022" name="Nat. Genet.">
        <title>Improved pea reference genome and pan-genome highlight genomic features and evolutionary characteristics.</title>
        <authorList>
            <person name="Yang T."/>
            <person name="Liu R."/>
            <person name="Luo Y."/>
            <person name="Hu S."/>
            <person name="Wang D."/>
            <person name="Wang C."/>
            <person name="Pandey M.K."/>
            <person name="Ge S."/>
            <person name="Xu Q."/>
            <person name="Li N."/>
            <person name="Li G."/>
            <person name="Huang Y."/>
            <person name="Saxena R.K."/>
            <person name="Ji Y."/>
            <person name="Li M."/>
            <person name="Yan X."/>
            <person name="He Y."/>
            <person name="Liu Y."/>
            <person name="Wang X."/>
            <person name="Xiang C."/>
            <person name="Varshney R.K."/>
            <person name="Ding H."/>
            <person name="Gao S."/>
            <person name="Zong X."/>
        </authorList>
    </citation>
    <scope>NUCLEOTIDE SEQUENCE [LARGE SCALE GENOMIC DNA]</scope>
    <source>
        <strain evidence="5 6">cv. Zhongwan 6</strain>
    </source>
</reference>
<organism evidence="5 6">
    <name type="scientific">Pisum sativum</name>
    <name type="common">Garden pea</name>
    <name type="synonym">Lathyrus oleraceus</name>
    <dbReference type="NCBI Taxonomy" id="3888"/>
    <lineage>
        <taxon>Eukaryota</taxon>
        <taxon>Viridiplantae</taxon>
        <taxon>Streptophyta</taxon>
        <taxon>Embryophyta</taxon>
        <taxon>Tracheophyta</taxon>
        <taxon>Spermatophyta</taxon>
        <taxon>Magnoliopsida</taxon>
        <taxon>eudicotyledons</taxon>
        <taxon>Gunneridae</taxon>
        <taxon>Pentapetalae</taxon>
        <taxon>rosids</taxon>
        <taxon>fabids</taxon>
        <taxon>Fabales</taxon>
        <taxon>Fabaceae</taxon>
        <taxon>Papilionoideae</taxon>
        <taxon>50 kb inversion clade</taxon>
        <taxon>NPAAA clade</taxon>
        <taxon>Hologalegina</taxon>
        <taxon>IRL clade</taxon>
        <taxon>Fabeae</taxon>
        <taxon>Lathyrus</taxon>
    </lineage>
</organism>
<dbReference type="Gramene" id="PSAT_LOCUS28907_t1">
    <property type="protein sequence ID" value="CAL5210380.1"/>
    <property type="gene ID" value="PSAT_LOCUS28907"/>
</dbReference>
<gene>
    <name evidence="5" type="ORF">KIW84_066572</name>
</gene>
<sequence>MALSSSVMSVVIVLIGIAFSLNMCVGTYDYLSLSLQWQPGYCRRTDIKIKCQNSLTVPNNFIIHGLWPSNHLDPQPEYCWTGDKQAQTLNTKTIPKDLQTKLKISWTSAIGDNEMFWKYEWSKHGTCYYDGKKHRQFTYFNTAYKFWNGFNLFNTLKAEGIVPVSGLGKQYTTEAATKAIKKHYTKDTVTFTPRFMCSNSPPNELYEIIMCLDHDGMSAINCTMPSSCGNLFLWKL</sequence>
<dbReference type="AlphaFoldDB" id="A0A9D4WG52"/>
<dbReference type="Pfam" id="PF00445">
    <property type="entry name" value="Ribonuclease_T2"/>
    <property type="match status" value="1"/>
</dbReference>
<evidence type="ECO:0000256" key="3">
    <source>
        <dbReference type="ARBA" id="ARBA00023239"/>
    </source>
</evidence>
<keyword evidence="2" id="KW-0540">Nuclease</keyword>
<dbReference type="PROSITE" id="PS00530">
    <property type="entry name" value="RNASE_T2_1"/>
    <property type="match status" value="1"/>
</dbReference>
<dbReference type="Gramene" id="Psat06G0657200-T1">
    <property type="protein sequence ID" value="KAI5402164.1"/>
    <property type="gene ID" value="KIW84_066572"/>
</dbReference>
<evidence type="ECO:0000256" key="1">
    <source>
        <dbReference type="ARBA" id="ARBA00007469"/>
    </source>
</evidence>
<protein>
    <submittedName>
        <fullName evidence="5">Uncharacterized protein</fullName>
    </submittedName>
</protein>
<comment type="caution">
    <text evidence="5">The sequence shown here is derived from an EMBL/GenBank/DDBJ whole genome shotgun (WGS) entry which is preliminary data.</text>
</comment>